<keyword evidence="4 11" id="KW-0812">Transmembrane</keyword>
<dbReference type="GO" id="GO:0016020">
    <property type="term" value="C:membrane"/>
    <property type="evidence" value="ECO:0007669"/>
    <property type="project" value="UniProtKB-SubCell"/>
</dbReference>
<dbReference type="InterPro" id="IPR003369">
    <property type="entry name" value="TatA/B/E"/>
</dbReference>
<reference evidence="12" key="1">
    <citation type="submission" date="2018-05" db="EMBL/GenBank/DDBJ databases">
        <authorList>
            <person name="Lanie J.A."/>
            <person name="Ng W.-L."/>
            <person name="Kazmierczak K.M."/>
            <person name="Andrzejewski T.M."/>
            <person name="Davidsen T.M."/>
            <person name="Wayne K.J."/>
            <person name="Tettelin H."/>
            <person name="Glass J.I."/>
            <person name="Rusch D."/>
            <person name="Podicherti R."/>
            <person name="Tsui H.-C.T."/>
            <person name="Winkler M.E."/>
        </authorList>
    </citation>
    <scope>NUCLEOTIDE SEQUENCE</scope>
</reference>
<evidence type="ECO:0008006" key="13">
    <source>
        <dbReference type="Google" id="ProtNLM"/>
    </source>
</evidence>
<evidence type="ECO:0000256" key="3">
    <source>
        <dbReference type="ARBA" id="ARBA00022475"/>
    </source>
</evidence>
<dbReference type="PANTHER" id="PTHR33162">
    <property type="entry name" value="SEC-INDEPENDENT PROTEIN TRANSLOCASE PROTEIN TATA, CHLOROPLASTIC"/>
    <property type="match status" value="1"/>
</dbReference>
<dbReference type="InterPro" id="IPR018448">
    <property type="entry name" value="TatB"/>
</dbReference>
<keyword evidence="8 11" id="KW-0472">Membrane</keyword>
<dbReference type="HAMAP" id="MF_00237">
    <property type="entry name" value="TatB"/>
    <property type="match status" value="1"/>
</dbReference>
<gene>
    <name evidence="12" type="ORF">METZ01_LOCUS3217</name>
</gene>
<dbReference type="PRINTS" id="PR01506">
    <property type="entry name" value="TATBPROTEIN"/>
</dbReference>
<dbReference type="AlphaFoldDB" id="A0A381N9X8"/>
<keyword evidence="6 11" id="KW-1133">Transmembrane helix</keyword>
<dbReference type="GO" id="GO:0008320">
    <property type="term" value="F:protein transmembrane transporter activity"/>
    <property type="evidence" value="ECO:0007669"/>
    <property type="project" value="InterPro"/>
</dbReference>
<keyword evidence="2" id="KW-0813">Transport</keyword>
<evidence type="ECO:0000256" key="4">
    <source>
        <dbReference type="ARBA" id="ARBA00022692"/>
    </source>
</evidence>
<feature type="compositionally biased region" description="Basic and acidic residues" evidence="10">
    <location>
        <begin position="142"/>
        <end position="160"/>
    </location>
</feature>
<accession>A0A381N9X8</accession>
<feature type="compositionally biased region" description="Basic and acidic residues" evidence="10">
    <location>
        <begin position="97"/>
        <end position="110"/>
    </location>
</feature>
<dbReference type="PANTHER" id="PTHR33162:SF1">
    <property type="entry name" value="SEC-INDEPENDENT PROTEIN TRANSLOCASE PROTEIN TATA, CHLOROPLASTIC"/>
    <property type="match status" value="1"/>
</dbReference>
<evidence type="ECO:0000256" key="11">
    <source>
        <dbReference type="SAM" id="Phobius"/>
    </source>
</evidence>
<keyword evidence="5" id="KW-0653">Protein transport</keyword>
<evidence type="ECO:0000256" key="10">
    <source>
        <dbReference type="SAM" id="MobiDB-lite"/>
    </source>
</evidence>
<evidence type="ECO:0000256" key="8">
    <source>
        <dbReference type="ARBA" id="ARBA00023136"/>
    </source>
</evidence>
<evidence type="ECO:0000256" key="2">
    <source>
        <dbReference type="ARBA" id="ARBA00022448"/>
    </source>
</evidence>
<evidence type="ECO:0000256" key="6">
    <source>
        <dbReference type="ARBA" id="ARBA00022989"/>
    </source>
</evidence>
<evidence type="ECO:0000256" key="7">
    <source>
        <dbReference type="ARBA" id="ARBA00023010"/>
    </source>
</evidence>
<evidence type="ECO:0000256" key="1">
    <source>
        <dbReference type="ARBA" id="ARBA00004167"/>
    </source>
</evidence>
<evidence type="ECO:0000256" key="9">
    <source>
        <dbReference type="SAM" id="Coils"/>
    </source>
</evidence>
<comment type="subcellular location">
    <subcellularLocation>
        <location evidence="1">Membrane</location>
        <topology evidence="1">Single-pass membrane protein</topology>
    </subcellularLocation>
</comment>
<protein>
    <recommendedName>
        <fullName evidence="13">Sec-independent protein translocase protein TatB</fullName>
    </recommendedName>
</protein>
<dbReference type="GO" id="GO:0043953">
    <property type="term" value="P:protein transport by the Tat complex"/>
    <property type="evidence" value="ECO:0007669"/>
    <property type="project" value="InterPro"/>
</dbReference>
<feature type="region of interest" description="Disordered" evidence="10">
    <location>
        <begin position="84"/>
        <end position="160"/>
    </location>
</feature>
<keyword evidence="7" id="KW-0811">Translocation</keyword>
<name>A0A381N9X8_9ZZZZ</name>
<dbReference type="Pfam" id="PF02416">
    <property type="entry name" value="TatA_B_E"/>
    <property type="match status" value="1"/>
</dbReference>
<feature type="coiled-coil region" evidence="9">
    <location>
        <begin position="47"/>
        <end position="76"/>
    </location>
</feature>
<sequence>MFGIGIPEIIVIIIVALVFIGPEKLPGVLRSIGKGLVELKRATSDVRSTVQDEMHKIEEEIELKEIRESAQDLSNELGGVASKIDPLSLSKMSSGEQLEKIADTLDKTEKDDSEDQPDTEVSSTKSKSTNLSSEDFPSPENDTAKTTDLESSEKSPVEKS</sequence>
<dbReference type="EMBL" id="UINC01000166">
    <property type="protein sequence ID" value="SUZ50363.1"/>
    <property type="molecule type" value="Genomic_DNA"/>
</dbReference>
<feature type="transmembrane region" description="Helical" evidence="11">
    <location>
        <begin position="6"/>
        <end position="22"/>
    </location>
</feature>
<proteinExistence type="inferred from homology"/>
<keyword evidence="3" id="KW-1003">Cell membrane</keyword>
<feature type="compositionally biased region" description="Low complexity" evidence="10">
    <location>
        <begin position="122"/>
        <end position="133"/>
    </location>
</feature>
<organism evidence="12">
    <name type="scientific">marine metagenome</name>
    <dbReference type="NCBI Taxonomy" id="408172"/>
    <lineage>
        <taxon>unclassified sequences</taxon>
        <taxon>metagenomes</taxon>
        <taxon>ecological metagenomes</taxon>
    </lineage>
</organism>
<evidence type="ECO:0000256" key="5">
    <source>
        <dbReference type="ARBA" id="ARBA00022927"/>
    </source>
</evidence>
<keyword evidence="9" id="KW-0175">Coiled coil</keyword>
<evidence type="ECO:0000313" key="12">
    <source>
        <dbReference type="EMBL" id="SUZ50363.1"/>
    </source>
</evidence>
<dbReference type="Gene3D" id="1.20.5.3310">
    <property type="match status" value="1"/>
</dbReference>